<feature type="domain" description="RUN" evidence="2">
    <location>
        <begin position="26"/>
        <end position="163"/>
    </location>
</feature>
<keyword evidence="4" id="KW-1185">Reference proteome</keyword>
<dbReference type="Gene3D" id="2.30.29.30">
    <property type="entry name" value="Pleckstrin-homology domain (PH domain)/Phosphotyrosine-binding domain (PTB)"/>
    <property type="match status" value="1"/>
</dbReference>
<dbReference type="EMBL" id="BEZZ01001605">
    <property type="protein sequence ID" value="GCC19799.1"/>
    <property type="molecule type" value="Genomic_DNA"/>
</dbReference>
<dbReference type="OMA" id="GFQRTHF"/>
<gene>
    <name evidence="3" type="ORF">chiPu_0018538</name>
</gene>
<dbReference type="STRING" id="137246.A0A401RNS4"/>
<dbReference type="Pfam" id="PF00595">
    <property type="entry name" value="PDZ"/>
    <property type="match status" value="1"/>
</dbReference>
<proteinExistence type="predicted"/>
<accession>A0A401RNS4</accession>
<dbReference type="InterPro" id="IPR001478">
    <property type="entry name" value="PDZ"/>
</dbReference>
<evidence type="ECO:0000259" key="1">
    <source>
        <dbReference type="PROSITE" id="PS50106"/>
    </source>
</evidence>
<dbReference type="Pfam" id="PF02759">
    <property type="entry name" value="RUN"/>
    <property type="match status" value="1"/>
</dbReference>
<dbReference type="AlphaFoldDB" id="A0A401RNS4"/>
<evidence type="ECO:0000313" key="3">
    <source>
        <dbReference type="EMBL" id="GCC19799.1"/>
    </source>
</evidence>
<name>A0A401RNS4_CHIPU</name>
<dbReference type="SMART" id="SM00228">
    <property type="entry name" value="PDZ"/>
    <property type="match status" value="1"/>
</dbReference>
<dbReference type="CDD" id="cd17682">
    <property type="entry name" value="RUN_RUFY4_like"/>
    <property type="match status" value="1"/>
</dbReference>
<dbReference type="Proteomes" id="UP000287033">
    <property type="component" value="Unassembled WGS sequence"/>
</dbReference>
<dbReference type="InterPro" id="IPR036034">
    <property type="entry name" value="PDZ_sf"/>
</dbReference>
<feature type="domain" description="PDZ" evidence="1">
    <location>
        <begin position="185"/>
        <end position="242"/>
    </location>
</feature>
<comment type="caution">
    <text evidence="3">The sequence shown here is derived from an EMBL/GenBank/DDBJ whole genome shotgun (WGS) entry which is preliminary data.</text>
</comment>
<sequence>MSRKEPLLGALKACILSLQADKDPITDRNIHLTSLCDILEIILRKGIRQPVLGLRRRDYWHWLEQLPQLDPCSGLIQVSIALEKTIACKKLLTAQGRGRHYIRLALNQKILAVIIQHLRHTPRLIEWYDPESSILAIECFAEPFLSLLLVLSQMNFTLDLQNSSFLDESWLLPVCETYDTVPCRELGMVLRYTDRRVFVSEVIAGSQAEADECVYVGDIIDGINGISLRNAQRGEAQTVLQKLRGKPLSFEMIRWKWHDGTVYGPMLPHLQLMQKEIPNFQLQCDNKSNKVMEEDGLREDRLLYSLRFLGKMNIGMYGGKEVLDVGIEKVLEQNLPPQEVLFDVKETEVICLKNNSTQVLFHHHFPEISSVGHRLNRRTLFAYCVANSPETPQTTSFDCLVYESNFVEEANEIILRIAAGFRHTEWFV</sequence>
<dbReference type="Gene3D" id="2.30.42.10">
    <property type="match status" value="1"/>
</dbReference>
<evidence type="ECO:0000259" key="2">
    <source>
        <dbReference type="PROSITE" id="PS50826"/>
    </source>
</evidence>
<dbReference type="SUPFAM" id="SSF50729">
    <property type="entry name" value="PH domain-like"/>
    <property type="match status" value="1"/>
</dbReference>
<dbReference type="CDD" id="cd00136">
    <property type="entry name" value="PDZ_canonical"/>
    <property type="match status" value="1"/>
</dbReference>
<dbReference type="PROSITE" id="PS50826">
    <property type="entry name" value="RUN"/>
    <property type="match status" value="1"/>
</dbReference>
<dbReference type="SUPFAM" id="SSF50156">
    <property type="entry name" value="PDZ domain-like"/>
    <property type="match status" value="1"/>
</dbReference>
<dbReference type="PANTHER" id="PTHR46753">
    <property type="entry name" value="FYVE AND COILED-COIL DOMAIN-CONTAINING PROTEIN 1"/>
    <property type="match status" value="1"/>
</dbReference>
<dbReference type="Pfam" id="PF00640">
    <property type="entry name" value="PID"/>
    <property type="match status" value="1"/>
</dbReference>
<dbReference type="InterPro" id="IPR004012">
    <property type="entry name" value="Run_dom"/>
</dbReference>
<dbReference type="InterPro" id="IPR037213">
    <property type="entry name" value="Run_dom_sf"/>
</dbReference>
<protein>
    <recommendedName>
        <fullName evidence="5">RUN domain-containing protein</fullName>
    </recommendedName>
</protein>
<dbReference type="InterPro" id="IPR011993">
    <property type="entry name" value="PH-like_dom_sf"/>
</dbReference>
<dbReference type="InterPro" id="IPR006020">
    <property type="entry name" value="PTB/PI_dom"/>
</dbReference>
<reference evidence="3 4" key="1">
    <citation type="journal article" date="2018" name="Nat. Ecol. Evol.">
        <title>Shark genomes provide insights into elasmobranch evolution and the origin of vertebrates.</title>
        <authorList>
            <person name="Hara Y"/>
            <person name="Yamaguchi K"/>
            <person name="Onimaru K"/>
            <person name="Kadota M"/>
            <person name="Koyanagi M"/>
            <person name="Keeley SD"/>
            <person name="Tatsumi K"/>
            <person name="Tanaka K"/>
            <person name="Motone F"/>
            <person name="Kageyama Y"/>
            <person name="Nozu R"/>
            <person name="Adachi N"/>
            <person name="Nishimura O"/>
            <person name="Nakagawa R"/>
            <person name="Tanegashima C"/>
            <person name="Kiyatake I"/>
            <person name="Matsumoto R"/>
            <person name="Murakumo K"/>
            <person name="Nishida K"/>
            <person name="Terakita A"/>
            <person name="Kuratani S"/>
            <person name="Sato K"/>
            <person name="Hyodo S Kuraku.S."/>
        </authorList>
    </citation>
    <scope>NUCLEOTIDE SEQUENCE [LARGE SCALE GENOMIC DNA]</scope>
</reference>
<dbReference type="PROSITE" id="PS50106">
    <property type="entry name" value="PDZ"/>
    <property type="match status" value="1"/>
</dbReference>
<evidence type="ECO:0008006" key="5">
    <source>
        <dbReference type="Google" id="ProtNLM"/>
    </source>
</evidence>
<dbReference type="OrthoDB" id="9044749at2759"/>
<dbReference type="SUPFAM" id="SSF140741">
    <property type="entry name" value="RUN domain-like"/>
    <property type="match status" value="1"/>
</dbReference>
<organism evidence="3 4">
    <name type="scientific">Chiloscyllium punctatum</name>
    <name type="common">Brownbanded bambooshark</name>
    <name type="synonym">Hemiscyllium punctatum</name>
    <dbReference type="NCBI Taxonomy" id="137246"/>
    <lineage>
        <taxon>Eukaryota</taxon>
        <taxon>Metazoa</taxon>
        <taxon>Chordata</taxon>
        <taxon>Craniata</taxon>
        <taxon>Vertebrata</taxon>
        <taxon>Chondrichthyes</taxon>
        <taxon>Elasmobranchii</taxon>
        <taxon>Galeomorphii</taxon>
        <taxon>Galeoidea</taxon>
        <taxon>Orectolobiformes</taxon>
        <taxon>Hemiscylliidae</taxon>
        <taxon>Chiloscyllium</taxon>
    </lineage>
</organism>
<dbReference type="Gene3D" id="1.20.58.900">
    <property type="match status" value="1"/>
</dbReference>
<dbReference type="PANTHER" id="PTHR46753:SF3">
    <property type="entry name" value="PDZ DOMAIN-CONTAINING PROTEIN"/>
    <property type="match status" value="1"/>
</dbReference>
<evidence type="ECO:0000313" key="4">
    <source>
        <dbReference type="Proteomes" id="UP000287033"/>
    </source>
</evidence>